<dbReference type="AlphaFoldDB" id="A0A2T4C7B4"/>
<proteinExistence type="predicted"/>
<name>A0A2T4C7B4_TRILO</name>
<sequence>MVRQRAPLPPFGLRSAVTANEMLIAIIYEGRKGIKFEKLPPSSDLGLMTEGRGFKRVSHAGGSSVESVAAGGLAAAAESGELYCVPAQRFVRAVRALNDVAGRLAVATKVD</sequence>
<gene>
    <name evidence="1" type="ORF">M440DRAFT_1400332</name>
</gene>
<accession>A0A2T4C7B4</accession>
<protein>
    <submittedName>
        <fullName evidence="1">Uncharacterized protein</fullName>
    </submittedName>
</protein>
<keyword evidence="2" id="KW-1185">Reference proteome</keyword>
<dbReference type="Proteomes" id="UP000240760">
    <property type="component" value="Unassembled WGS sequence"/>
</dbReference>
<organism evidence="1 2">
    <name type="scientific">Trichoderma longibrachiatum ATCC 18648</name>
    <dbReference type="NCBI Taxonomy" id="983965"/>
    <lineage>
        <taxon>Eukaryota</taxon>
        <taxon>Fungi</taxon>
        <taxon>Dikarya</taxon>
        <taxon>Ascomycota</taxon>
        <taxon>Pezizomycotina</taxon>
        <taxon>Sordariomycetes</taxon>
        <taxon>Hypocreomycetidae</taxon>
        <taxon>Hypocreales</taxon>
        <taxon>Hypocreaceae</taxon>
        <taxon>Trichoderma</taxon>
    </lineage>
</organism>
<evidence type="ECO:0000313" key="1">
    <source>
        <dbReference type="EMBL" id="PTB77412.1"/>
    </source>
</evidence>
<reference evidence="1 2" key="1">
    <citation type="submission" date="2016-07" db="EMBL/GenBank/DDBJ databases">
        <title>Multiple horizontal gene transfer events from other fungi enriched the ability of initially mycotrophic Trichoderma (Ascomycota) to feed on dead plant biomass.</title>
        <authorList>
            <consortium name="DOE Joint Genome Institute"/>
            <person name="Aerts A."/>
            <person name="Atanasova L."/>
            <person name="Chenthamara K."/>
            <person name="Zhang J."/>
            <person name="Grujic M."/>
            <person name="Henrissat B."/>
            <person name="Kuo A."/>
            <person name="Salamov A."/>
            <person name="Lipzen A."/>
            <person name="Labutti K."/>
            <person name="Barry K."/>
            <person name="Miao Y."/>
            <person name="Rahimi M.J."/>
            <person name="Shen Q."/>
            <person name="Grigoriev I.V."/>
            <person name="Kubicek C.P."/>
            <person name="Druzhinina I.S."/>
        </authorList>
    </citation>
    <scope>NUCLEOTIDE SEQUENCE [LARGE SCALE GENOMIC DNA]</scope>
    <source>
        <strain evidence="1 2">ATCC 18648</strain>
    </source>
</reference>
<evidence type="ECO:0000313" key="2">
    <source>
        <dbReference type="Proteomes" id="UP000240760"/>
    </source>
</evidence>
<dbReference type="EMBL" id="KZ679130">
    <property type="protein sequence ID" value="PTB77412.1"/>
    <property type="molecule type" value="Genomic_DNA"/>
</dbReference>